<evidence type="ECO:0000256" key="4">
    <source>
        <dbReference type="SAM" id="Coils"/>
    </source>
</evidence>
<accession>A0A834HVV9</accession>
<name>A0A834HVV9_RHYFE</name>
<dbReference type="PANTHER" id="PTHR24373:SF398">
    <property type="entry name" value="LEUCINE-RICH REPEAT-CONTAINING G-PROTEIN COUPLED RECEPTOR 6"/>
    <property type="match status" value="1"/>
</dbReference>
<protein>
    <submittedName>
        <fullName evidence="5">Uncharacterized protein</fullName>
    </submittedName>
</protein>
<evidence type="ECO:0000256" key="1">
    <source>
        <dbReference type="ARBA" id="ARBA00022614"/>
    </source>
</evidence>
<proteinExistence type="predicted"/>
<dbReference type="GO" id="GO:0005615">
    <property type="term" value="C:extracellular space"/>
    <property type="evidence" value="ECO:0007669"/>
    <property type="project" value="TreeGrafter"/>
</dbReference>
<dbReference type="InterPro" id="IPR032675">
    <property type="entry name" value="LRR_dom_sf"/>
</dbReference>
<comment type="caution">
    <text evidence="5">The sequence shown here is derived from an EMBL/GenBank/DDBJ whole genome shotgun (WGS) entry which is preliminary data.</text>
</comment>
<evidence type="ECO:0000313" key="5">
    <source>
        <dbReference type="EMBL" id="KAF7269717.1"/>
    </source>
</evidence>
<dbReference type="InterPro" id="IPR003591">
    <property type="entry name" value="Leu-rich_rpt_typical-subtyp"/>
</dbReference>
<dbReference type="Proteomes" id="UP000625711">
    <property type="component" value="Unassembled WGS sequence"/>
</dbReference>
<feature type="coiled-coil region" evidence="4">
    <location>
        <begin position="787"/>
        <end position="814"/>
    </location>
</feature>
<dbReference type="SMART" id="SM00365">
    <property type="entry name" value="LRR_SD22"/>
    <property type="match status" value="4"/>
</dbReference>
<dbReference type="OrthoDB" id="442066at2759"/>
<dbReference type="Pfam" id="PF13855">
    <property type="entry name" value="LRR_8"/>
    <property type="match status" value="2"/>
</dbReference>
<dbReference type="Pfam" id="PF13306">
    <property type="entry name" value="LRR_5"/>
    <property type="match status" value="1"/>
</dbReference>
<dbReference type="InterPro" id="IPR050328">
    <property type="entry name" value="Dev_Immune_Receptor"/>
</dbReference>
<dbReference type="PROSITE" id="PS51450">
    <property type="entry name" value="LRR"/>
    <property type="match status" value="5"/>
</dbReference>
<dbReference type="SMART" id="SM00369">
    <property type="entry name" value="LRR_TYP"/>
    <property type="match status" value="7"/>
</dbReference>
<dbReference type="GO" id="GO:0031012">
    <property type="term" value="C:extracellular matrix"/>
    <property type="evidence" value="ECO:0007669"/>
    <property type="project" value="TreeGrafter"/>
</dbReference>
<evidence type="ECO:0000256" key="3">
    <source>
        <dbReference type="ARBA" id="ARBA00022737"/>
    </source>
</evidence>
<dbReference type="InterPro" id="IPR026906">
    <property type="entry name" value="LRR_5"/>
</dbReference>
<gene>
    <name evidence="5" type="ORF">GWI33_017235</name>
</gene>
<keyword evidence="3" id="KW-0677">Repeat</keyword>
<keyword evidence="4" id="KW-0175">Coiled coil</keyword>
<keyword evidence="2" id="KW-0732">Signal</keyword>
<evidence type="ECO:0000313" key="6">
    <source>
        <dbReference type="Proteomes" id="UP000625711"/>
    </source>
</evidence>
<dbReference type="Gene3D" id="3.80.10.10">
    <property type="entry name" value="Ribonuclease Inhibitor"/>
    <property type="match status" value="3"/>
</dbReference>
<dbReference type="SMART" id="SM00364">
    <property type="entry name" value="LRR_BAC"/>
    <property type="match status" value="6"/>
</dbReference>
<dbReference type="PANTHER" id="PTHR24373">
    <property type="entry name" value="SLIT RELATED LEUCINE-RICH REPEAT NEURONAL PROTEIN"/>
    <property type="match status" value="1"/>
</dbReference>
<dbReference type="InterPro" id="IPR001611">
    <property type="entry name" value="Leu-rich_rpt"/>
</dbReference>
<keyword evidence="1" id="KW-0433">Leucine-rich repeat</keyword>
<evidence type="ECO:0000256" key="2">
    <source>
        <dbReference type="ARBA" id="ARBA00022729"/>
    </source>
</evidence>
<dbReference type="SUPFAM" id="SSF52058">
    <property type="entry name" value="L domain-like"/>
    <property type="match status" value="2"/>
</dbReference>
<keyword evidence="6" id="KW-1185">Reference proteome</keyword>
<dbReference type="EMBL" id="JAACXV010014191">
    <property type="protein sequence ID" value="KAF7269717.1"/>
    <property type="molecule type" value="Genomic_DNA"/>
</dbReference>
<reference evidence="5" key="1">
    <citation type="submission" date="2020-08" db="EMBL/GenBank/DDBJ databases">
        <title>Genome sequencing and assembly of the red palm weevil Rhynchophorus ferrugineus.</title>
        <authorList>
            <person name="Dias G.B."/>
            <person name="Bergman C.M."/>
            <person name="Manee M."/>
        </authorList>
    </citation>
    <scope>NUCLEOTIDE SEQUENCE</scope>
    <source>
        <strain evidence="5">AA-2017</strain>
        <tissue evidence="5">Whole larva</tissue>
    </source>
</reference>
<sequence>MHSLFLLQPMALTANCSPRRLTRKSSPMAKSCRGNCRRTVKSWKRKSTPATLAFSHSQFSIIVILCVSHRGCSDLIFLLIWNEIKHISSSFHPHQDPSAMYRKLIGVCIMFLALFGAIVAHYQCPKYSNIMPCKCTSVTNKHKTPAIECEKMPSYEQVVTILNNHFQPTDRISLKLIQSNLQDLQYRSFRELNATIEDLILNYSYLGTINADTFDGLTTVRYISLADSYMDKLPSHVWRNMPYIGTVDLGRTKIQELTSDSFRDMHNVKCIVLPGNQISRVDRDALPVQIERLHLGRNQLYHLNDSLQELRNLRWLFLNENELEDLERQLPLDAPFLKLIHIASNRLTRVPTQLRNYQSLENVYLNQNKIETLDGILSKTRTLQGLILDDNIIHTITPEDFSEMERLDYLSLHHNELRSLNNSLYSLRNLNYLNVSYNLLTSFSFQEIVGLPKLKIVDLSHNQITQLTGSAANLVESNIKVSDLKLHNNMLETLNSALSGLSELLRLDLSYNRLKRISPDDLINLDQLRLLDISHNQITTLAEMSKTYLPRLQELKATHNYLTILEYDFHGLPVLCNADLSSNQIIALGRELVTKTRCKVNDGVHEAAWDVLRICLQDNPILCDAALPEITSEMETNHTRIYGVSHCPPLSEQPITPRLNAFLGYVPDQTSPTPIYGRPSYEPKLVPQSNEDILETPNQIQAKIYPQIREPVVELRTSDQYHTIDRFQEDDPSVVRKPRRDEPIAETLHRLSVTESTTEMSTQGTAATLKPNRTDQVYDPVLQGQVINKLVSEIEELKSKVEQLTTQNEMLLNKTTLTGNLP</sequence>
<organism evidence="5 6">
    <name type="scientific">Rhynchophorus ferrugineus</name>
    <name type="common">Red palm weevil</name>
    <name type="synonym">Curculio ferrugineus</name>
    <dbReference type="NCBI Taxonomy" id="354439"/>
    <lineage>
        <taxon>Eukaryota</taxon>
        <taxon>Metazoa</taxon>
        <taxon>Ecdysozoa</taxon>
        <taxon>Arthropoda</taxon>
        <taxon>Hexapoda</taxon>
        <taxon>Insecta</taxon>
        <taxon>Pterygota</taxon>
        <taxon>Neoptera</taxon>
        <taxon>Endopterygota</taxon>
        <taxon>Coleoptera</taxon>
        <taxon>Polyphaga</taxon>
        <taxon>Cucujiformia</taxon>
        <taxon>Curculionidae</taxon>
        <taxon>Dryophthorinae</taxon>
        <taxon>Rhynchophorus</taxon>
    </lineage>
</organism>
<dbReference type="AlphaFoldDB" id="A0A834HVV9"/>